<dbReference type="EMBL" id="LDAU01000110">
    <property type="protein sequence ID" value="KRX04888.1"/>
    <property type="molecule type" value="Genomic_DNA"/>
</dbReference>
<dbReference type="Gene3D" id="2.60.120.10">
    <property type="entry name" value="Jelly Rolls"/>
    <property type="match status" value="1"/>
</dbReference>
<dbReference type="GO" id="GO:0042391">
    <property type="term" value="P:regulation of membrane potential"/>
    <property type="evidence" value="ECO:0007669"/>
    <property type="project" value="TreeGrafter"/>
</dbReference>
<dbReference type="Proteomes" id="UP000054937">
    <property type="component" value="Unassembled WGS sequence"/>
</dbReference>
<evidence type="ECO:0000256" key="2">
    <source>
        <dbReference type="SAM" id="Phobius"/>
    </source>
</evidence>
<feature type="transmembrane region" description="Helical" evidence="2">
    <location>
        <begin position="311"/>
        <end position="331"/>
    </location>
</feature>
<dbReference type="AlphaFoldDB" id="A0A0V0QSC1"/>
<feature type="transmembrane region" description="Helical" evidence="2">
    <location>
        <begin position="105"/>
        <end position="126"/>
    </location>
</feature>
<dbReference type="InterPro" id="IPR018490">
    <property type="entry name" value="cNMP-bd_dom_sf"/>
</dbReference>
<dbReference type="Pfam" id="PF00027">
    <property type="entry name" value="cNMP_binding"/>
    <property type="match status" value="1"/>
</dbReference>
<dbReference type="GO" id="GO:0005886">
    <property type="term" value="C:plasma membrane"/>
    <property type="evidence" value="ECO:0007669"/>
    <property type="project" value="TreeGrafter"/>
</dbReference>
<dbReference type="GO" id="GO:0005249">
    <property type="term" value="F:voltage-gated potassium channel activity"/>
    <property type="evidence" value="ECO:0007669"/>
    <property type="project" value="TreeGrafter"/>
</dbReference>
<dbReference type="OMA" id="IECEVET"/>
<protein>
    <submittedName>
        <fullName evidence="4">Cyclic nucleotide-binding protein</fullName>
    </submittedName>
</protein>
<reference evidence="4 5" key="1">
    <citation type="journal article" date="2015" name="Sci. Rep.">
        <title>Genome of the facultative scuticociliatosis pathogen Pseudocohnilembus persalinus provides insight into its virulence through horizontal gene transfer.</title>
        <authorList>
            <person name="Xiong J."/>
            <person name="Wang G."/>
            <person name="Cheng J."/>
            <person name="Tian M."/>
            <person name="Pan X."/>
            <person name="Warren A."/>
            <person name="Jiang C."/>
            <person name="Yuan D."/>
            <person name="Miao W."/>
        </authorList>
    </citation>
    <scope>NUCLEOTIDE SEQUENCE [LARGE SCALE GENOMIC DNA]</scope>
    <source>
        <strain evidence="4">36N120E</strain>
    </source>
</reference>
<gene>
    <name evidence="4" type="ORF">PPERSA_06522</name>
</gene>
<dbReference type="PANTHER" id="PTHR10217">
    <property type="entry name" value="VOLTAGE AND LIGAND GATED POTASSIUM CHANNEL"/>
    <property type="match status" value="1"/>
</dbReference>
<evidence type="ECO:0000256" key="1">
    <source>
        <dbReference type="SAM" id="Coils"/>
    </source>
</evidence>
<dbReference type="FunCoup" id="A0A0V0QSC1">
    <property type="interactions" value="1"/>
</dbReference>
<dbReference type="InterPro" id="IPR013099">
    <property type="entry name" value="K_chnl_dom"/>
</dbReference>
<dbReference type="OrthoDB" id="290889at2759"/>
<feature type="coiled-coil region" evidence="1">
    <location>
        <begin position="828"/>
        <end position="855"/>
    </location>
</feature>
<dbReference type="InterPro" id="IPR014710">
    <property type="entry name" value="RmlC-like_jellyroll"/>
</dbReference>
<proteinExistence type="predicted"/>
<keyword evidence="5" id="KW-1185">Reference proteome</keyword>
<dbReference type="Pfam" id="PF07885">
    <property type="entry name" value="Ion_trans_2"/>
    <property type="match status" value="1"/>
</dbReference>
<sequence>MKNTETNQNLDKNFQIKPIYNQQNETPSQQSNTHPFSNFRQQNIEDNLVSKITGDDGNISFEILDDDKEESKRSFQINQGLENTGTGNQKRLDKIQTALIPTNPLILIIDLFVFFIIMLELWTIPIRFGVKEEEINFYMVDYFQEFGILAIFLKMCFSINTGIFIGGLITLQRDKIVEQYIKRFLLIDILCIVALVVKQRYFSLIFFFQYPRIKLITQAMDMYLQLSTKFQTIAKILNLIFLILVVAHISACGFLWITIVDKDQSESWIISTQLQEANWDKRYLNAVYFMIITMSTIGYGDVSPVTVYEKIYGIVISLIACGIFGFAINMIGTIFQEKAQREADYVYNRQQALKFMQIRNISKEGQTKVLKFLEHQFNQESLEGNLQKGQSVINSVSKNLQEEIYKEFYFPILKKCEIIPTYFSLKFVEKLCLLMRETNFSEGENIYSSETEAQQHLYYVIKGNIQVYDNLSTKVKGLIESGSFFGYNYFFLDTYPINEVLRSETDSQILYIKRQDFLSLLDEFPKEKENYTQVQNKILNQEGKFQKCVFCHTFDHNSQFCSLVHYRYFRDKERIRAEIRFQSLQGKKFYRYDAIDIRRDLIELDKEYKKLSEIFDEMDEDDDEIVLKLRPSIQFPLVDGQEYNMIKIQPLTEFLEENQNNQYNDLYPDFSAINTDDQVEQLQIQTFQGSIASLDKYSQKPQPFRQKKSKIKSNQTNQSILMIQNVMRESMAQSRQFKSITNKITNYSTTNINNQIPEIVQNQQQQHQPQIPLLCLNCQKQEQKQKIQIVDQYQKDEIEKEKMQILPDLDKVETFKVFKKWNNIDNVLASHKKYIQKLKEKRESQQQSNFNLKNKLQIRKNGISTSSKSPKKTMQIQSKFGLFQNPKSNSQQIQFTYEKSQQNNKNKTDNIKENAYLEESDVSNIDLKYLQNLQKNINRQQKSDQKNIYNIYNQENSVNESISELKNIQSSNLYINQNN</sequence>
<evidence type="ECO:0000259" key="3">
    <source>
        <dbReference type="PROSITE" id="PS50042"/>
    </source>
</evidence>
<dbReference type="PROSITE" id="PS50042">
    <property type="entry name" value="CNMP_BINDING_3"/>
    <property type="match status" value="1"/>
</dbReference>
<dbReference type="SUPFAM" id="SSF51206">
    <property type="entry name" value="cAMP-binding domain-like"/>
    <property type="match status" value="1"/>
</dbReference>
<evidence type="ECO:0000313" key="5">
    <source>
        <dbReference type="Proteomes" id="UP000054937"/>
    </source>
</evidence>
<dbReference type="InterPro" id="IPR000595">
    <property type="entry name" value="cNMP-bd_dom"/>
</dbReference>
<evidence type="ECO:0000313" key="4">
    <source>
        <dbReference type="EMBL" id="KRX04888.1"/>
    </source>
</evidence>
<keyword evidence="1" id="KW-0175">Coiled coil</keyword>
<comment type="caution">
    <text evidence="4">The sequence shown here is derived from an EMBL/GenBank/DDBJ whole genome shotgun (WGS) entry which is preliminary data.</text>
</comment>
<feature type="transmembrane region" description="Helical" evidence="2">
    <location>
        <begin position="282"/>
        <end position="299"/>
    </location>
</feature>
<dbReference type="Gene3D" id="1.10.287.70">
    <property type="match status" value="1"/>
</dbReference>
<dbReference type="PANTHER" id="PTHR10217:SF435">
    <property type="entry name" value="POTASSIUM VOLTAGE-GATED CHANNEL PROTEIN EAG"/>
    <property type="match status" value="1"/>
</dbReference>
<organism evidence="4 5">
    <name type="scientific">Pseudocohnilembus persalinus</name>
    <name type="common">Ciliate</name>
    <dbReference type="NCBI Taxonomy" id="266149"/>
    <lineage>
        <taxon>Eukaryota</taxon>
        <taxon>Sar</taxon>
        <taxon>Alveolata</taxon>
        <taxon>Ciliophora</taxon>
        <taxon>Intramacronucleata</taxon>
        <taxon>Oligohymenophorea</taxon>
        <taxon>Scuticociliatia</taxon>
        <taxon>Philasterida</taxon>
        <taxon>Pseudocohnilembidae</taxon>
        <taxon>Pseudocohnilembus</taxon>
    </lineage>
</organism>
<keyword evidence="2" id="KW-0472">Membrane</keyword>
<feature type="domain" description="Cyclic nucleotide-binding" evidence="3">
    <location>
        <begin position="435"/>
        <end position="521"/>
    </location>
</feature>
<dbReference type="SUPFAM" id="SSF81324">
    <property type="entry name" value="Voltage-gated potassium channels"/>
    <property type="match status" value="1"/>
</dbReference>
<accession>A0A0V0QSC1</accession>
<dbReference type="CDD" id="cd00038">
    <property type="entry name" value="CAP_ED"/>
    <property type="match status" value="1"/>
</dbReference>
<feature type="transmembrane region" description="Helical" evidence="2">
    <location>
        <begin position="236"/>
        <end position="261"/>
    </location>
</feature>
<dbReference type="InParanoid" id="A0A0V0QSC1"/>
<keyword evidence="2" id="KW-0812">Transmembrane</keyword>
<keyword evidence="2" id="KW-1133">Transmembrane helix</keyword>
<feature type="transmembrane region" description="Helical" evidence="2">
    <location>
        <begin position="146"/>
        <end position="171"/>
    </location>
</feature>
<name>A0A0V0QSC1_PSEPJ</name>
<dbReference type="InterPro" id="IPR050818">
    <property type="entry name" value="KCNH_animal-type"/>
</dbReference>